<sequence>PFKDILQVRNIEIEHITEHKQTDTTQRWKLGLIVPKLEKPLPTKIEFLRRGLEKPIKFESVTPEIIRTFELPPIMANHYPVEITCQQKIRTLISRRATQVRDVFDLYILLASRIEQVDFPEELRSNLKIAKENILSLDFGVFKSQVISYLEPEDQPRYESEEAWDNIRLHVVESLSEGS</sequence>
<evidence type="ECO:0000313" key="1">
    <source>
        <dbReference type="EMBL" id="GAG93141.1"/>
    </source>
</evidence>
<feature type="non-terminal residue" evidence="1">
    <location>
        <position position="1"/>
    </location>
</feature>
<proteinExistence type="predicted"/>
<dbReference type="Pfam" id="PF08843">
    <property type="entry name" value="AbiEii"/>
    <property type="match status" value="1"/>
</dbReference>
<accession>X1D9N2</accession>
<protein>
    <recommendedName>
        <fullName evidence="2">Nucleotidyl transferase AbiEii/AbiGii toxin family protein</fullName>
    </recommendedName>
</protein>
<dbReference type="InterPro" id="IPR014942">
    <property type="entry name" value="AbiEii"/>
</dbReference>
<dbReference type="AlphaFoldDB" id="X1D9N2"/>
<name>X1D9N2_9ZZZZ</name>
<reference evidence="1" key="1">
    <citation type="journal article" date="2014" name="Front. Microbiol.">
        <title>High frequency of phylogenetically diverse reductive dehalogenase-homologous genes in deep subseafloor sedimentary metagenomes.</title>
        <authorList>
            <person name="Kawai M."/>
            <person name="Futagami T."/>
            <person name="Toyoda A."/>
            <person name="Takaki Y."/>
            <person name="Nishi S."/>
            <person name="Hori S."/>
            <person name="Arai W."/>
            <person name="Tsubouchi T."/>
            <person name="Morono Y."/>
            <person name="Uchiyama I."/>
            <person name="Ito T."/>
            <person name="Fujiyama A."/>
            <person name="Inagaki F."/>
            <person name="Takami H."/>
        </authorList>
    </citation>
    <scope>NUCLEOTIDE SEQUENCE</scope>
    <source>
        <strain evidence="1">Expedition CK06-06</strain>
    </source>
</reference>
<comment type="caution">
    <text evidence="1">The sequence shown here is derived from an EMBL/GenBank/DDBJ whole genome shotgun (WGS) entry which is preliminary data.</text>
</comment>
<evidence type="ECO:0008006" key="2">
    <source>
        <dbReference type="Google" id="ProtNLM"/>
    </source>
</evidence>
<dbReference type="EMBL" id="BART01027445">
    <property type="protein sequence ID" value="GAG93141.1"/>
    <property type="molecule type" value="Genomic_DNA"/>
</dbReference>
<gene>
    <name evidence="1" type="ORF">S01H4_48659</name>
</gene>
<organism evidence="1">
    <name type="scientific">marine sediment metagenome</name>
    <dbReference type="NCBI Taxonomy" id="412755"/>
    <lineage>
        <taxon>unclassified sequences</taxon>
        <taxon>metagenomes</taxon>
        <taxon>ecological metagenomes</taxon>
    </lineage>
</organism>